<dbReference type="Proteomes" id="UP000800093">
    <property type="component" value="Unassembled WGS sequence"/>
</dbReference>
<reference evidence="2" key="1">
    <citation type="journal article" date="2020" name="Stud. Mycol.">
        <title>101 Dothideomycetes genomes: A test case for predicting lifestyles and emergence of pathogens.</title>
        <authorList>
            <person name="Haridas S."/>
            <person name="Albert R."/>
            <person name="Binder M."/>
            <person name="Bloem J."/>
            <person name="LaButti K."/>
            <person name="Salamov A."/>
            <person name="Andreopoulos B."/>
            <person name="Baker S."/>
            <person name="Barry K."/>
            <person name="Bills G."/>
            <person name="Bluhm B."/>
            <person name="Cannon C."/>
            <person name="Castanera R."/>
            <person name="Culley D."/>
            <person name="Daum C."/>
            <person name="Ezra D."/>
            <person name="Gonzalez J."/>
            <person name="Henrissat B."/>
            <person name="Kuo A."/>
            <person name="Liang C."/>
            <person name="Lipzen A."/>
            <person name="Lutzoni F."/>
            <person name="Magnuson J."/>
            <person name="Mondo S."/>
            <person name="Nolan M."/>
            <person name="Ohm R."/>
            <person name="Pangilinan J."/>
            <person name="Park H.-J."/>
            <person name="Ramirez L."/>
            <person name="Alfaro M."/>
            <person name="Sun H."/>
            <person name="Tritt A."/>
            <person name="Yoshinaga Y."/>
            <person name="Zwiers L.-H."/>
            <person name="Turgeon B."/>
            <person name="Goodwin S."/>
            <person name="Spatafora J."/>
            <person name="Crous P."/>
            <person name="Grigoriev I."/>
        </authorList>
    </citation>
    <scope>NUCLEOTIDE SEQUENCE [LARGE SCALE GENOMIC DNA]</scope>
    <source>
        <strain evidence="2">CBS 304.66</strain>
    </source>
</reference>
<protein>
    <submittedName>
        <fullName evidence="1">Uncharacterized protein</fullName>
    </submittedName>
</protein>
<proteinExistence type="predicted"/>
<sequence length="123" mass="14223">MYMQGSQDGPFSHIIRGRTLDGNVRDYSTIDSPCIPIDLPRKTLVRPPIHDSEKFCQRIERHARTYSRHTLQEKAKRSTLWVKLMLDILSNQNMQEEICVNIYVALLDIEDIITDVAELAVLL</sequence>
<name>A0A9P4JWE8_9PLEO</name>
<comment type="caution">
    <text evidence="1">The sequence shown here is derived from an EMBL/GenBank/DDBJ whole genome shotgun (WGS) entry which is preliminary data.</text>
</comment>
<keyword evidence="2" id="KW-1185">Reference proteome</keyword>
<gene>
    <name evidence="1" type="ORF">CC78DRAFT_588201</name>
</gene>
<accession>A0A9P4JWE8</accession>
<dbReference type="AlphaFoldDB" id="A0A9P4JWE8"/>
<organism evidence="1 2">
    <name type="scientific">Lojkania enalia</name>
    <dbReference type="NCBI Taxonomy" id="147567"/>
    <lineage>
        <taxon>Eukaryota</taxon>
        <taxon>Fungi</taxon>
        <taxon>Dikarya</taxon>
        <taxon>Ascomycota</taxon>
        <taxon>Pezizomycotina</taxon>
        <taxon>Dothideomycetes</taxon>
        <taxon>Pleosporomycetidae</taxon>
        <taxon>Pleosporales</taxon>
        <taxon>Pleosporales incertae sedis</taxon>
        <taxon>Lojkania</taxon>
    </lineage>
</organism>
<evidence type="ECO:0000313" key="2">
    <source>
        <dbReference type="Proteomes" id="UP000800093"/>
    </source>
</evidence>
<evidence type="ECO:0000313" key="1">
    <source>
        <dbReference type="EMBL" id="KAF2257661.1"/>
    </source>
</evidence>
<dbReference type="EMBL" id="ML986888">
    <property type="protein sequence ID" value="KAF2257661.1"/>
    <property type="molecule type" value="Genomic_DNA"/>
</dbReference>